<evidence type="ECO:0000256" key="8">
    <source>
        <dbReference type="ARBA" id="ARBA00022741"/>
    </source>
</evidence>
<dbReference type="GO" id="GO:0005525">
    <property type="term" value="F:GTP binding"/>
    <property type="evidence" value="ECO:0007669"/>
    <property type="project" value="UniProtKB-KW"/>
</dbReference>
<feature type="binding site" evidence="14">
    <location>
        <position position="319"/>
    </location>
    <ligand>
        <name>GTP</name>
        <dbReference type="ChEBI" id="CHEBI:37565"/>
    </ligand>
</feature>
<dbReference type="GO" id="GO:0003935">
    <property type="term" value="F:GTP cyclohydrolase II activity"/>
    <property type="evidence" value="ECO:0007669"/>
    <property type="project" value="UniProtKB-UniRule"/>
</dbReference>
<comment type="function">
    <text evidence="2">Catalyzes the conversion of D-ribulose 5-phosphate to formate and 3,4-dihydroxy-2-butanone 4-phosphate.</text>
</comment>
<feature type="binding site" evidence="14">
    <location>
        <position position="273"/>
    </location>
    <ligand>
        <name>Zn(2+)</name>
        <dbReference type="ChEBI" id="CHEBI:29105"/>
        <note>catalytic</note>
    </ligand>
</feature>
<feature type="binding site" evidence="14">
    <location>
        <begin position="297"/>
        <end position="299"/>
    </location>
    <ligand>
        <name>GTP</name>
        <dbReference type="ChEBI" id="CHEBI:37565"/>
    </ligand>
</feature>
<evidence type="ECO:0000256" key="1">
    <source>
        <dbReference type="ARBA" id="ARBA00000141"/>
    </source>
</evidence>
<evidence type="ECO:0000256" key="11">
    <source>
        <dbReference type="ARBA" id="ARBA00023134"/>
    </source>
</evidence>
<keyword evidence="11 14" id="KW-0342">GTP-binding</keyword>
<dbReference type="FunFam" id="3.40.50.10990:FF:000001">
    <property type="entry name" value="Riboflavin biosynthesis protein RibBA"/>
    <property type="match status" value="1"/>
</dbReference>
<feature type="binding site" evidence="14">
    <location>
        <begin position="255"/>
        <end position="259"/>
    </location>
    <ligand>
        <name>GTP</name>
        <dbReference type="ChEBI" id="CHEBI:37565"/>
    </ligand>
</feature>
<dbReference type="HAMAP" id="MF_00179">
    <property type="entry name" value="RibA"/>
    <property type="match status" value="1"/>
</dbReference>
<evidence type="ECO:0000256" key="12">
    <source>
        <dbReference type="ARBA" id="ARBA00043932"/>
    </source>
</evidence>
<dbReference type="Pfam" id="PF00925">
    <property type="entry name" value="GTP_cyclohydro2"/>
    <property type="match status" value="1"/>
</dbReference>
<dbReference type="Gene3D" id="3.90.870.10">
    <property type="entry name" value="DHBP synthase"/>
    <property type="match status" value="1"/>
</dbReference>
<evidence type="ECO:0000313" key="17">
    <source>
        <dbReference type="Proteomes" id="UP000051999"/>
    </source>
</evidence>
<evidence type="ECO:0000256" key="2">
    <source>
        <dbReference type="ARBA" id="ARBA00002284"/>
    </source>
</evidence>
<dbReference type="EC" id="3.5.4.25" evidence="14"/>
<dbReference type="GO" id="GO:0008270">
    <property type="term" value="F:zinc ion binding"/>
    <property type="evidence" value="ECO:0007669"/>
    <property type="project" value="UniProtKB-UniRule"/>
</dbReference>
<feature type="domain" description="GTP cyclohydrolase II" evidence="15">
    <location>
        <begin position="213"/>
        <end position="375"/>
    </location>
</feature>
<dbReference type="InterPro" id="IPR036144">
    <property type="entry name" value="RibA-like_sf"/>
</dbReference>
<dbReference type="EMBL" id="AZFF01000006">
    <property type="protein sequence ID" value="KRL55813.1"/>
    <property type="molecule type" value="Genomic_DNA"/>
</dbReference>
<comment type="cofactor">
    <cofactor evidence="14">
        <name>Zn(2+)</name>
        <dbReference type="ChEBI" id="CHEBI:29105"/>
    </cofactor>
    <text evidence="14">Binds 1 zinc ion per subunit.</text>
</comment>
<dbReference type="PIRSF" id="PIRSF001259">
    <property type="entry name" value="RibA"/>
    <property type="match status" value="1"/>
</dbReference>
<comment type="similarity">
    <text evidence="14">Belongs to the GTP cyclohydrolase II family.</text>
</comment>
<dbReference type="PATRIC" id="fig|1114972.6.peg.2409"/>
<evidence type="ECO:0000256" key="3">
    <source>
        <dbReference type="ARBA" id="ARBA00004853"/>
    </source>
</evidence>
<dbReference type="Gene3D" id="3.40.50.10990">
    <property type="entry name" value="GTP cyclohydrolase II"/>
    <property type="match status" value="1"/>
</dbReference>
<keyword evidence="8 14" id="KW-0547">Nucleotide-binding</keyword>
<comment type="caution">
    <text evidence="16">The sequence shown here is derived from an EMBL/GenBank/DDBJ whole genome shotgun (WGS) entry which is preliminary data.</text>
</comment>
<feature type="binding site" evidence="14">
    <location>
        <position position="276"/>
    </location>
    <ligand>
        <name>GTP</name>
        <dbReference type="ChEBI" id="CHEBI:37565"/>
    </ligand>
</feature>
<dbReference type="AlphaFoldDB" id="A0A0R1RP58"/>
<name>A0A0R1RP58_9LACO</name>
<keyword evidence="6 14" id="KW-0686">Riboflavin biosynthesis</keyword>
<evidence type="ECO:0000256" key="5">
    <source>
        <dbReference type="ARBA" id="ARBA00005520"/>
    </source>
</evidence>
<dbReference type="Pfam" id="PF00926">
    <property type="entry name" value="DHBP_synthase"/>
    <property type="match status" value="1"/>
</dbReference>
<keyword evidence="17" id="KW-1185">Reference proteome</keyword>
<protein>
    <recommendedName>
        <fullName evidence="14">GTP cyclohydrolase-2</fullName>
        <ecNumber evidence="14">3.5.4.25</ecNumber>
    </recommendedName>
    <alternativeName>
        <fullName evidence="14">GTP cyclohydrolase II</fullName>
    </alternativeName>
</protein>
<evidence type="ECO:0000256" key="6">
    <source>
        <dbReference type="ARBA" id="ARBA00022619"/>
    </source>
</evidence>
<comment type="pathway">
    <text evidence="4">Cofactor biosynthesis; riboflavin biosynthesis; 2-hydroxy-3-oxobutyl phosphate from D-ribulose 5-phosphate: step 1/1.</text>
</comment>
<feature type="binding site" evidence="14">
    <location>
        <position position="354"/>
    </location>
    <ligand>
        <name>GTP</name>
        <dbReference type="ChEBI" id="CHEBI:37565"/>
    </ligand>
</feature>
<dbReference type="InterPro" id="IPR000422">
    <property type="entry name" value="DHBP_synthase_RibB"/>
</dbReference>
<proteinExistence type="inferred from homology"/>
<feature type="active site" description="Proton acceptor" evidence="14">
    <location>
        <position position="331"/>
    </location>
</feature>
<feature type="active site" description="Nucleophile" evidence="14">
    <location>
        <position position="333"/>
    </location>
</feature>
<gene>
    <name evidence="14" type="primary">ribA</name>
    <name evidence="16" type="ORF">FD35_GL002344</name>
</gene>
<evidence type="ECO:0000256" key="14">
    <source>
        <dbReference type="HAMAP-Rule" id="MF_00179"/>
    </source>
</evidence>
<dbReference type="SUPFAM" id="SSF142695">
    <property type="entry name" value="RibA-like"/>
    <property type="match status" value="1"/>
</dbReference>
<reference evidence="16 17" key="1">
    <citation type="journal article" date="2015" name="Genome Announc.">
        <title>Expanding the biotechnology potential of lactobacilli through comparative genomics of 213 strains and associated genera.</title>
        <authorList>
            <person name="Sun Z."/>
            <person name="Harris H.M."/>
            <person name="McCann A."/>
            <person name="Guo C."/>
            <person name="Argimon S."/>
            <person name="Zhang W."/>
            <person name="Yang X."/>
            <person name="Jeffery I.B."/>
            <person name="Cooney J.C."/>
            <person name="Kagawa T.F."/>
            <person name="Liu W."/>
            <person name="Song Y."/>
            <person name="Salvetti E."/>
            <person name="Wrobel A."/>
            <person name="Rasinkangas P."/>
            <person name="Parkhill J."/>
            <person name="Rea M.C."/>
            <person name="O'Sullivan O."/>
            <person name="Ritari J."/>
            <person name="Douillard F.P."/>
            <person name="Paul Ross R."/>
            <person name="Yang R."/>
            <person name="Briner A.E."/>
            <person name="Felis G.E."/>
            <person name="de Vos W.M."/>
            <person name="Barrangou R."/>
            <person name="Klaenhammer T.R."/>
            <person name="Caufield P.W."/>
            <person name="Cui Y."/>
            <person name="Zhang H."/>
            <person name="O'Toole P.W."/>
        </authorList>
    </citation>
    <scope>NUCLEOTIDE SEQUENCE [LARGE SCALE GENOMIC DNA]</scope>
    <source>
        <strain evidence="16 17">DSM 15814</strain>
    </source>
</reference>
<evidence type="ECO:0000256" key="13">
    <source>
        <dbReference type="ARBA" id="ARBA00049295"/>
    </source>
</evidence>
<keyword evidence="10 14" id="KW-0862">Zinc</keyword>
<feature type="binding site" evidence="14">
    <location>
        <position position="271"/>
    </location>
    <ligand>
        <name>Zn(2+)</name>
        <dbReference type="ChEBI" id="CHEBI:29105"/>
        <note>catalytic</note>
    </ligand>
</feature>
<evidence type="ECO:0000256" key="9">
    <source>
        <dbReference type="ARBA" id="ARBA00022801"/>
    </source>
</evidence>
<dbReference type="GO" id="GO:0005829">
    <property type="term" value="C:cytosol"/>
    <property type="evidence" value="ECO:0007669"/>
    <property type="project" value="TreeGrafter"/>
</dbReference>
<dbReference type="CDD" id="cd00641">
    <property type="entry name" value="GTP_cyclohydro2"/>
    <property type="match status" value="1"/>
</dbReference>
<dbReference type="NCBIfam" id="TIGR00506">
    <property type="entry name" value="ribB"/>
    <property type="match status" value="1"/>
</dbReference>
<comment type="catalytic activity">
    <reaction evidence="1">
        <text>D-ribulose 5-phosphate = (2S)-2-hydroxy-3-oxobutyl phosphate + formate + H(+)</text>
        <dbReference type="Rhea" id="RHEA:18457"/>
        <dbReference type="ChEBI" id="CHEBI:15378"/>
        <dbReference type="ChEBI" id="CHEBI:15740"/>
        <dbReference type="ChEBI" id="CHEBI:58121"/>
        <dbReference type="ChEBI" id="CHEBI:58830"/>
        <dbReference type="EC" id="4.1.99.12"/>
    </reaction>
</comment>
<dbReference type="SUPFAM" id="SSF55821">
    <property type="entry name" value="YrdC/RibB"/>
    <property type="match status" value="1"/>
</dbReference>
<feature type="binding site" evidence="14">
    <location>
        <position position="359"/>
    </location>
    <ligand>
        <name>GTP</name>
        <dbReference type="ChEBI" id="CHEBI:37565"/>
    </ligand>
</feature>
<organism evidence="16 17">
    <name type="scientific">Furfurilactobacillus rossiae DSM 15814</name>
    <dbReference type="NCBI Taxonomy" id="1114972"/>
    <lineage>
        <taxon>Bacteria</taxon>
        <taxon>Bacillati</taxon>
        <taxon>Bacillota</taxon>
        <taxon>Bacilli</taxon>
        <taxon>Lactobacillales</taxon>
        <taxon>Lactobacillaceae</taxon>
        <taxon>Furfurilactobacillus</taxon>
    </lineage>
</organism>
<dbReference type="RefSeq" id="WP_017261310.1">
    <property type="nucleotide sequence ID" value="NZ_AUAW01000008.1"/>
</dbReference>
<comment type="similarity">
    <text evidence="5">In the N-terminal section; belongs to the DHBP synthase family.</text>
</comment>
<dbReference type="SMR" id="A0A0R1RP58"/>
<dbReference type="STRING" id="1114972.FD35_GL002344"/>
<dbReference type="InterPro" id="IPR017945">
    <property type="entry name" value="DHBP_synth_RibB-like_a/b_dom"/>
</dbReference>
<dbReference type="NCBIfam" id="NF001591">
    <property type="entry name" value="PRK00393.1"/>
    <property type="match status" value="1"/>
</dbReference>
<dbReference type="eggNOG" id="COG0108">
    <property type="taxonomic scope" value="Bacteria"/>
</dbReference>
<sequence>MATLTEKITTALTALKHGKLILVVDDANREAEGDLIGLASLATPDSVNTMTKDGRGLICVPMTATKAEQLNLTLMTTQNTEHFHTAFTVSVDERHTSTGISAYERATTIRRLGQVDATEADFERPGHIFPLIEREGGVLVRRGHTEAAVDLARLAGEEPATAYICETLTTDGHMRRLPELKQLATKLGIPLITIDDLTQYRYLINDRAVTADVQVKLPTQYGKFTLTDYESATDQRLQLLLHSTSASASDVPLVRLHSECFTGDVLGSKRCDCGQQLATAMTKIGAEGGYLLYLRQEGRGIGLKNKLRAYQLQEQGLDTVEANEHLGFEPDERDYGIAAAMLHDQGVDRIRLMTNNPDKIAGLQKYGIEVVERVPLEVPAYAEDHDYLRTKQFKFHHALHVD</sequence>
<dbReference type="NCBIfam" id="TIGR00505">
    <property type="entry name" value="ribA"/>
    <property type="match status" value="1"/>
</dbReference>
<evidence type="ECO:0000259" key="15">
    <source>
        <dbReference type="Pfam" id="PF00925"/>
    </source>
</evidence>
<feature type="binding site" evidence="14">
    <location>
        <position position="260"/>
    </location>
    <ligand>
        <name>Zn(2+)</name>
        <dbReference type="ChEBI" id="CHEBI:29105"/>
        <note>catalytic</note>
    </ligand>
</feature>
<evidence type="ECO:0000256" key="4">
    <source>
        <dbReference type="ARBA" id="ARBA00004904"/>
    </source>
</evidence>
<dbReference type="eggNOG" id="COG0807">
    <property type="taxonomic scope" value="Bacteria"/>
</dbReference>
<dbReference type="InterPro" id="IPR032677">
    <property type="entry name" value="GTP_cyclohydro_II"/>
</dbReference>
<dbReference type="OrthoDB" id="9793111at2"/>
<comment type="pathway">
    <text evidence="3 14">Cofactor biosynthesis; riboflavin biosynthesis; 5-amino-6-(D-ribitylamino)uracil from GTP: step 1/4.</text>
</comment>
<keyword evidence="9 14" id="KW-0378">Hydrolase</keyword>
<keyword evidence="7 14" id="KW-0479">Metal-binding</keyword>
<dbReference type="GO" id="GO:0008686">
    <property type="term" value="F:3,4-dihydroxy-2-butanone-4-phosphate synthase activity"/>
    <property type="evidence" value="ECO:0007669"/>
    <property type="project" value="UniProtKB-EC"/>
</dbReference>
<dbReference type="Proteomes" id="UP000051999">
    <property type="component" value="Unassembled WGS sequence"/>
</dbReference>
<evidence type="ECO:0000313" key="16">
    <source>
        <dbReference type="EMBL" id="KRL55813.1"/>
    </source>
</evidence>
<dbReference type="GO" id="GO:0009231">
    <property type="term" value="P:riboflavin biosynthetic process"/>
    <property type="evidence" value="ECO:0007669"/>
    <property type="project" value="UniProtKB-UniRule"/>
</dbReference>
<dbReference type="UniPathway" id="UPA00275">
    <property type="reaction ID" value="UER00399"/>
</dbReference>
<comment type="function">
    <text evidence="12 14">Catalyzes the conversion of GTP to 2,5-diamino-6-ribosylamino-4(3H)-pyrimidinone 5'-phosphate (DARP), formate and pyrophosphate.</text>
</comment>
<dbReference type="PANTHER" id="PTHR21327">
    <property type="entry name" value="GTP CYCLOHYDROLASE II-RELATED"/>
    <property type="match status" value="1"/>
</dbReference>
<evidence type="ECO:0000256" key="10">
    <source>
        <dbReference type="ARBA" id="ARBA00022833"/>
    </source>
</evidence>
<comment type="catalytic activity">
    <reaction evidence="13 14">
        <text>GTP + 4 H2O = 2,5-diamino-6-hydroxy-4-(5-phosphoribosylamino)-pyrimidine + formate + 2 phosphate + 3 H(+)</text>
        <dbReference type="Rhea" id="RHEA:23704"/>
        <dbReference type="ChEBI" id="CHEBI:15377"/>
        <dbReference type="ChEBI" id="CHEBI:15378"/>
        <dbReference type="ChEBI" id="CHEBI:15740"/>
        <dbReference type="ChEBI" id="CHEBI:37565"/>
        <dbReference type="ChEBI" id="CHEBI:43474"/>
        <dbReference type="ChEBI" id="CHEBI:58614"/>
        <dbReference type="EC" id="3.5.4.25"/>
    </reaction>
</comment>
<evidence type="ECO:0000256" key="7">
    <source>
        <dbReference type="ARBA" id="ARBA00022723"/>
    </source>
</evidence>
<dbReference type="PANTHER" id="PTHR21327:SF18">
    <property type="entry name" value="3,4-DIHYDROXY-2-BUTANONE 4-PHOSPHATE SYNTHASE"/>
    <property type="match status" value="1"/>
</dbReference>
<dbReference type="InterPro" id="IPR000926">
    <property type="entry name" value="RibA"/>
</dbReference>
<accession>A0A0R1RP58</accession>